<evidence type="ECO:0000256" key="1">
    <source>
        <dbReference type="ARBA" id="ARBA00010718"/>
    </source>
</evidence>
<proteinExistence type="inferred from homology"/>
<dbReference type="Gene3D" id="3.10.200.10">
    <property type="entry name" value="Alpha carbonic anhydrase"/>
    <property type="match status" value="1"/>
</dbReference>
<evidence type="ECO:0000256" key="5">
    <source>
        <dbReference type="ARBA" id="ARBA00023239"/>
    </source>
</evidence>
<comment type="similarity">
    <text evidence="1">Belongs to the alpha-carbonic anhydrase family.</text>
</comment>
<dbReference type="RefSeq" id="WP_394458311.1">
    <property type="nucleotide sequence ID" value="NZ_JBIGHZ010000001.1"/>
</dbReference>
<dbReference type="SMART" id="SM01057">
    <property type="entry name" value="Carb_anhydrase"/>
    <property type="match status" value="1"/>
</dbReference>
<dbReference type="EC" id="4.2.1.1" evidence="2"/>
<dbReference type="EMBL" id="JBIGHZ010000001">
    <property type="protein sequence ID" value="MFG6446981.1"/>
    <property type="molecule type" value="Genomic_DNA"/>
</dbReference>
<dbReference type="PANTHER" id="PTHR18952:SF265">
    <property type="entry name" value="CARBONIC ANHYDRASE"/>
    <property type="match status" value="1"/>
</dbReference>
<keyword evidence="5" id="KW-0456">Lyase</keyword>
<protein>
    <recommendedName>
        <fullName evidence="2">carbonic anhydrase</fullName>
        <ecNumber evidence="2">4.2.1.1</ecNumber>
    </recommendedName>
</protein>
<evidence type="ECO:0000256" key="4">
    <source>
        <dbReference type="ARBA" id="ARBA00022833"/>
    </source>
</evidence>
<dbReference type="PANTHER" id="PTHR18952">
    <property type="entry name" value="CARBONIC ANHYDRASE"/>
    <property type="match status" value="1"/>
</dbReference>
<evidence type="ECO:0000256" key="6">
    <source>
        <dbReference type="ARBA" id="ARBA00048348"/>
    </source>
</evidence>
<dbReference type="Proteomes" id="UP001606099">
    <property type="component" value="Unassembled WGS sequence"/>
</dbReference>
<keyword evidence="11" id="KW-1185">Reference proteome</keyword>
<keyword evidence="3" id="KW-0479">Metal-binding</keyword>
<comment type="catalytic activity">
    <reaction evidence="6">
        <text>hydrogencarbonate + H(+) = CO2 + H2O</text>
        <dbReference type="Rhea" id="RHEA:10748"/>
        <dbReference type="ChEBI" id="CHEBI:15377"/>
        <dbReference type="ChEBI" id="CHEBI:15378"/>
        <dbReference type="ChEBI" id="CHEBI:16526"/>
        <dbReference type="ChEBI" id="CHEBI:17544"/>
        <dbReference type="EC" id="4.2.1.1"/>
    </reaction>
</comment>
<dbReference type="InterPro" id="IPR036398">
    <property type="entry name" value="CA_dom_sf"/>
</dbReference>
<organism evidence="10 11">
    <name type="scientific">Roseateles rivi</name>
    <dbReference type="NCBI Taxonomy" id="3299028"/>
    <lineage>
        <taxon>Bacteria</taxon>
        <taxon>Pseudomonadati</taxon>
        <taxon>Pseudomonadota</taxon>
        <taxon>Betaproteobacteria</taxon>
        <taxon>Burkholderiales</taxon>
        <taxon>Sphaerotilaceae</taxon>
        <taxon>Roseateles</taxon>
    </lineage>
</organism>
<comment type="caution">
    <text evidence="10">The sequence shown here is derived from an EMBL/GenBank/DDBJ whole genome shotgun (WGS) entry which is preliminary data.</text>
</comment>
<feature type="chain" id="PRO_5046323745" description="carbonic anhydrase" evidence="8">
    <location>
        <begin position="30"/>
        <end position="312"/>
    </location>
</feature>
<dbReference type="PROSITE" id="PS51144">
    <property type="entry name" value="ALPHA_CA_2"/>
    <property type="match status" value="1"/>
</dbReference>
<dbReference type="Pfam" id="PF00194">
    <property type="entry name" value="Carb_anhydrase"/>
    <property type="match status" value="1"/>
</dbReference>
<name>A0ABW7FRP9_9BURK</name>
<gene>
    <name evidence="10" type="ORF">ACG0Z6_01855</name>
</gene>
<evidence type="ECO:0000313" key="11">
    <source>
        <dbReference type="Proteomes" id="UP001606099"/>
    </source>
</evidence>
<dbReference type="InterPro" id="IPR001148">
    <property type="entry name" value="CA_dom"/>
</dbReference>
<feature type="signal peptide" evidence="8">
    <location>
        <begin position="1"/>
        <end position="29"/>
    </location>
</feature>
<evidence type="ECO:0000313" key="10">
    <source>
        <dbReference type="EMBL" id="MFG6446981.1"/>
    </source>
</evidence>
<keyword evidence="8" id="KW-0732">Signal</keyword>
<feature type="region of interest" description="Disordered" evidence="7">
    <location>
        <begin position="56"/>
        <end position="82"/>
    </location>
</feature>
<evidence type="ECO:0000259" key="9">
    <source>
        <dbReference type="PROSITE" id="PS51144"/>
    </source>
</evidence>
<evidence type="ECO:0000256" key="7">
    <source>
        <dbReference type="SAM" id="MobiDB-lite"/>
    </source>
</evidence>
<keyword evidence="4" id="KW-0862">Zinc</keyword>
<sequence>MSAPRQRPSLCFCLMAWVALLAQPAQLWAQESSEALKKRLAERLSDEALTIKLDRRPGGSAPVVGGEGRHGDAKRAAVPAKPAVPAARSPAWSYEGEGGPAFWGELKPEYALCSKGQRQSPIDIRPSFTVALEPIEFDYKPLVLTVQDSGHALEATPQGSAGIRVAGRRWELKHIHLHHPGEERVNGRSFNLSVHLVHKDAQGRLAVVSLLGEAGMAQPVLQSMLDALPLEKGQAQATAQAVDLAQLLPQRRGYYTYMGSLTTPPCTEGVLWLVMQEPVTVSLLQLDMIARLYPMNARPIQPTAGRIVKGAM</sequence>
<evidence type="ECO:0000256" key="8">
    <source>
        <dbReference type="SAM" id="SignalP"/>
    </source>
</evidence>
<dbReference type="CDD" id="cd03124">
    <property type="entry name" value="alpha_CA_prokaryotic_like"/>
    <property type="match status" value="1"/>
</dbReference>
<dbReference type="InterPro" id="IPR023561">
    <property type="entry name" value="Carbonic_anhydrase_a-class"/>
</dbReference>
<evidence type="ECO:0000256" key="2">
    <source>
        <dbReference type="ARBA" id="ARBA00012925"/>
    </source>
</evidence>
<reference evidence="10 11" key="1">
    <citation type="submission" date="2024-08" db="EMBL/GenBank/DDBJ databases">
        <authorList>
            <person name="Lu H."/>
        </authorList>
    </citation>
    <scope>NUCLEOTIDE SEQUENCE [LARGE SCALE GENOMIC DNA]</scope>
    <source>
        <strain evidence="10 11">BYS180W</strain>
    </source>
</reference>
<feature type="domain" description="Alpha-carbonic anhydrase" evidence="9">
    <location>
        <begin position="90"/>
        <end position="312"/>
    </location>
</feature>
<dbReference type="InterPro" id="IPR041891">
    <property type="entry name" value="Alpha_CA_prokaryot-like"/>
</dbReference>
<evidence type="ECO:0000256" key="3">
    <source>
        <dbReference type="ARBA" id="ARBA00022723"/>
    </source>
</evidence>
<accession>A0ABW7FRP9</accession>
<dbReference type="SUPFAM" id="SSF51069">
    <property type="entry name" value="Carbonic anhydrase"/>
    <property type="match status" value="1"/>
</dbReference>